<organism evidence="2 3">
    <name type="scientific">Anaeramoeba ignava</name>
    <name type="common">Anaerobic marine amoeba</name>
    <dbReference type="NCBI Taxonomy" id="1746090"/>
    <lineage>
        <taxon>Eukaryota</taxon>
        <taxon>Metamonada</taxon>
        <taxon>Anaeramoebidae</taxon>
        <taxon>Anaeramoeba</taxon>
    </lineage>
</organism>
<keyword evidence="3" id="KW-1185">Reference proteome</keyword>
<feature type="compositionally biased region" description="Basic residues" evidence="1">
    <location>
        <begin position="1"/>
        <end position="33"/>
    </location>
</feature>
<protein>
    <submittedName>
        <fullName evidence="2">Uncharacterized protein</fullName>
    </submittedName>
</protein>
<feature type="region of interest" description="Disordered" evidence="1">
    <location>
        <begin position="1"/>
        <end position="45"/>
    </location>
</feature>
<dbReference type="AlphaFoldDB" id="A0A9Q0L586"/>
<name>A0A9Q0L586_ANAIG</name>
<dbReference type="Proteomes" id="UP001149090">
    <property type="component" value="Unassembled WGS sequence"/>
</dbReference>
<comment type="caution">
    <text evidence="2">The sequence shown here is derived from an EMBL/GenBank/DDBJ whole genome shotgun (WGS) entry which is preliminary data.</text>
</comment>
<evidence type="ECO:0000313" key="2">
    <source>
        <dbReference type="EMBL" id="KAJ5066517.1"/>
    </source>
</evidence>
<feature type="compositionally biased region" description="Low complexity" evidence="1">
    <location>
        <begin position="34"/>
        <end position="44"/>
    </location>
</feature>
<dbReference type="EMBL" id="JAPDFW010000141">
    <property type="protein sequence ID" value="KAJ5066517.1"/>
    <property type="molecule type" value="Genomic_DNA"/>
</dbReference>
<proteinExistence type="predicted"/>
<reference evidence="2" key="1">
    <citation type="submission" date="2022-10" db="EMBL/GenBank/DDBJ databases">
        <title>Novel sulphate-reducing endosymbionts in the free-living metamonad Anaeramoeba.</title>
        <authorList>
            <person name="Jerlstrom-Hultqvist J."/>
            <person name="Cepicka I."/>
            <person name="Gallot-Lavallee L."/>
            <person name="Salas-Leiva D."/>
            <person name="Curtis B.A."/>
            <person name="Zahonova K."/>
            <person name="Pipaliya S."/>
            <person name="Dacks J."/>
            <person name="Roger A.J."/>
        </authorList>
    </citation>
    <scope>NUCLEOTIDE SEQUENCE</scope>
    <source>
        <strain evidence="2">BMAN</strain>
    </source>
</reference>
<evidence type="ECO:0000256" key="1">
    <source>
        <dbReference type="SAM" id="MobiDB-lite"/>
    </source>
</evidence>
<sequence length="274" mass="32237">MNKKKFNKNPKNKYFHFAKKKKKLKSKEKKKKNNQNQNQNQNQNLSIRQIDQDNEEHFYDDFSIICLKNFNSKLKEHLIFNSKEENEKIKNESMNWFENEFHLNKPFYQIKFSNEAHKLRVDNAGGSSLQSESLSFEILRRELGVKLVANELEIEYDLEYNKKTTGPKTDYACKIENTIFGVSVTRTQEKYQNGNFSNENASKLFMKKLKSILSSTIHVKYPQFDHQILHIWTSDAKTIPILKEVFSQIEDSLTRNCTVLITLASDESSSLIFK</sequence>
<dbReference type="OrthoDB" id="10260545at2759"/>
<evidence type="ECO:0000313" key="3">
    <source>
        <dbReference type="Proteomes" id="UP001149090"/>
    </source>
</evidence>
<accession>A0A9Q0L586</accession>
<gene>
    <name evidence="2" type="ORF">M0811_13543</name>
</gene>